<evidence type="ECO:0000313" key="2">
    <source>
        <dbReference type="Proteomes" id="UP001055811"/>
    </source>
</evidence>
<dbReference type="Proteomes" id="UP001055811">
    <property type="component" value="Linkage Group LG02"/>
</dbReference>
<evidence type="ECO:0000313" key="1">
    <source>
        <dbReference type="EMBL" id="KAI3780281.1"/>
    </source>
</evidence>
<reference evidence="1 2" key="2">
    <citation type="journal article" date="2022" name="Mol. Ecol. Resour.">
        <title>The genomes of chicory, endive, great burdock and yacon provide insights into Asteraceae paleo-polyploidization history and plant inulin production.</title>
        <authorList>
            <person name="Fan W."/>
            <person name="Wang S."/>
            <person name="Wang H."/>
            <person name="Wang A."/>
            <person name="Jiang F."/>
            <person name="Liu H."/>
            <person name="Zhao H."/>
            <person name="Xu D."/>
            <person name="Zhang Y."/>
        </authorList>
    </citation>
    <scope>NUCLEOTIDE SEQUENCE [LARGE SCALE GENOMIC DNA]</scope>
    <source>
        <strain evidence="2">cv. Punajuju</strain>
        <tissue evidence="1">Leaves</tissue>
    </source>
</reference>
<comment type="caution">
    <text evidence="1">The sequence shown here is derived from an EMBL/GenBank/DDBJ whole genome shotgun (WGS) entry which is preliminary data.</text>
</comment>
<organism evidence="1 2">
    <name type="scientific">Cichorium intybus</name>
    <name type="common">Chicory</name>
    <dbReference type="NCBI Taxonomy" id="13427"/>
    <lineage>
        <taxon>Eukaryota</taxon>
        <taxon>Viridiplantae</taxon>
        <taxon>Streptophyta</taxon>
        <taxon>Embryophyta</taxon>
        <taxon>Tracheophyta</taxon>
        <taxon>Spermatophyta</taxon>
        <taxon>Magnoliopsida</taxon>
        <taxon>eudicotyledons</taxon>
        <taxon>Gunneridae</taxon>
        <taxon>Pentapetalae</taxon>
        <taxon>asterids</taxon>
        <taxon>campanulids</taxon>
        <taxon>Asterales</taxon>
        <taxon>Asteraceae</taxon>
        <taxon>Cichorioideae</taxon>
        <taxon>Cichorieae</taxon>
        <taxon>Cichoriinae</taxon>
        <taxon>Cichorium</taxon>
    </lineage>
</organism>
<accession>A0ACB9GB93</accession>
<gene>
    <name evidence="1" type="ORF">L2E82_10256</name>
</gene>
<protein>
    <submittedName>
        <fullName evidence="1">Uncharacterized protein</fullName>
    </submittedName>
</protein>
<proteinExistence type="predicted"/>
<sequence length="133" mass="14919">MEFLLEALALQQRASETGQKLMALETETGMGCNYEKRVTSLEEEGILYNTSSESNDTRLCNKLLRAKSNDSSSTGGYISASSLDLSSCESFEDDNNNDYTRFDYSDFALYDESTDELDLSMVDFEDVDMDTLT</sequence>
<keyword evidence="2" id="KW-1185">Reference proteome</keyword>
<name>A0ACB9GB93_CICIN</name>
<dbReference type="EMBL" id="CM042010">
    <property type="protein sequence ID" value="KAI3780281.1"/>
    <property type="molecule type" value="Genomic_DNA"/>
</dbReference>
<reference evidence="2" key="1">
    <citation type="journal article" date="2022" name="Mol. Ecol. Resour.">
        <title>The genomes of chicory, endive, great burdock and yacon provide insights into Asteraceae palaeo-polyploidization history and plant inulin production.</title>
        <authorList>
            <person name="Fan W."/>
            <person name="Wang S."/>
            <person name="Wang H."/>
            <person name="Wang A."/>
            <person name="Jiang F."/>
            <person name="Liu H."/>
            <person name="Zhao H."/>
            <person name="Xu D."/>
            <person name="Zhang Y."/>
        </authorList>
    </citation>
    <scope>NUCLEOTIDE SEQUENCE [LARGE SCALE GENOMIC DNA]</scope>
    <source>
        <strain evidence="2">cv. Punajuju</strain>
    </source>
</reference>